<reference evidence="7 8" key="1">
    <citation type="submission" date="2020-04" db="EMBL/GenBank/DDBJ databases">
        <title>Plant Genome Project.</title>
        <authorList>
            <person name="Zhang R.-G."/>
        </authorList>
    </citation>
    <scope>NUCLEOTIDE SEQUENCE [LARGE SCALE GENOMIC DNA]</scope>
    <source>
        <strain evidence="7">YNK0</strain>
        <tissue evidence="7">Leaf</tissue>
    </source>
</reference>
<feature type="domain" description="TF-B3" evidence="6">
    <location>
        <begin position="212"/>
        <end position="311"/>
    </location>
</feature>
<evidence type="ECO:0000256" key="1">
    <source>
        <dbReference type="ARBA" id="ARBA00004123"/>
    </source>
</evidence>
<protein>
    <recommendedName>
        <fullName evidence="6">TF-B3 domain-containing protein</fullName>
    </recommendedName>
</protein>
<dbReference type="OrthoDB" id="757982at2759"/>
<evidence type="ECO:0000259" key="6">
    <source>
        <dbReference type="PROSITE" id="PS50863"/>
    </source>
</evidence>
<dbReference type="InterPro" id="IPR044800">
    <property type="entry name" value="LEC2-like"/>
</dbReference>
<evidence type="ECO:0000256" key="4">
    <source>
        <dbReference type="ARBA" id="ARBA00023163"/>
    </source>
</evidence>
<keyword evidence="3" id="KW-0238">DNA-binding</keyword>
<keyword evidence="8" id="KW-1185">Reference proteome</keyword>
<comment type="caution">
    <text evidence="7">The sequence shown here is derived from an EMBL/GenBank/DDBJ whole genome shotgun (WGS) entry which is preliminary data.</text>
</comment>
<dbReference type="InterPro" id="IPR003340">
    <property type="entry name" value="B3_DNA-bd"/>
</dbReference>
<evidence type="ECO:0000313" key="7">
    <source>
        <dbReference type="EMBL" id="KAF8391327.1"/>
    </source>
</evidence>
<evidence type="ECO:0000256" key="5">
    <source>
        <dbReference type="ARBA" id="ARBA00023242"/>
    </source>
</evidence>
<dbReference type="Proteomes" id="UP000655225">
    <property type="component" value="Unassembled WGS sequence"/>
</dbReference>
<dbReference type="GO" id="GO:0003677">
    <property type="term" value="F:DNA binding"/>
    <property type="evidence" value="ECO:0007669"/>
    <property type="project" value="UniProtKB-KW"/>
</dbReference>
<dbReference type="Gene3D" id="2.40.330.10">
    <property type="entry name" value="DNA-binding pseudobarrel domain"/>
    <property type="match status" value="1"/>
</dbReference>
<gene>
    <name evidence="7" type="ORF">HHK36_023631</name>
</gene>
<evidence type="ECO:0000256" key="3">
    <source>
        <dbReference type="ARBA" id="ARBA00023125"/>
    </source>
</evidence>
<evidence type="ECO:0000313" key="8">
    <source>
        <dbReference type="Proteomes" id="UP000655225"/>
    </source>
</evidence>
<dbReference type="GO" id="GO:0003700">
    <property type="term" value="F:DNA-binding transcription factor activity"/>
    <property type="evidence" value="ECO:0007669"/>
    <property type="project" value="InterPro"/>
</dbReference>
<dbReference type="SMART" id="SM01019">
    <property type="entry name" value="B3"/>
    <property type="match status" value="1"/>
</dbReference>
<accession>A0A834YSQ6</accession>
<dbReference type="OMA" id="YSHQSWP"/>
<dbReference type="EMBL" id="JABCRI010000017">
    <property type="protein sequence ID" value="KAF8391327.1"/>
    <property type="molecule type" value="Genomic_DNA"/>
</dbReference>
<proteinExistence type="predicted"/>
<sequence>MDTTFFEPLMSLNHENNPRIEENDLNSDMGLSQFHSFPTPESQTFISTSQSFIQEHNELQQHPFVFSADYATPPVFPVFPLGIEQNGVDNGVPISIMGSYFDGCSSDKQIGGNCLENSWIWESPLLSRVKELKPWDSLITKAARSKRKIARQTTKISTANKISSGVSSSFMFSGRSTSKKLALNAVVTQNNNDKEEIFTFSTPDNKKLKLVLQKELKNSDVSSLGRVVLPKRDAEAKLPRLTIKEGIQLAVREVGSTKVWYMRYRFWPNNKSRMYVLENTGEFVKQNHLKSGDTIILYEDESKQIFIFAKKEEKPISESLKKEMEDDGDEEMFALLNNENKEQEEASLAPLKKELKEDTKEEEDKSQMIVAPYDASAVKKFEEVRNDSTHMETAVVEASSSNNGSLVIDFDDCFCELDMLPDFNHYDLSLYNDLTGDHMYFGGDNTVVVK</sequence>
<keyword evidence="4" id="KW-0804">Transcription</keyword>
<dbReference type="PANTHER" id="PTHR31140:SF74">
    <property type="entry name" value="B3 DOMAIN-CONTAINING TRANSCRIPTION FACTOR LEC2"/>
    <property type="match status" value="1"/>
</dbReference>
<evidence type="ECO:0000256" key="2">
    <source>
        <dbReference type="ARBA" id="ARBA00023015"/>
    </source>
</evidence>
<comment type="subcellular location">
    <subcellularLocation>
        <location evidence="1">Nucleus</location>
    </subcellularLocation>
</comment>
<dbReference type="PROSITE" id="PS50863">
    <property type="entry name" value="B3"/>
    <property type="match status" value="1"/>
</dbReference>
<keyword evidence="5" id="KW-0539">Nucleus</keyword>
<dbReference type="CDD" id="cd10017">
    <property type="entry name" value="B3_DNA"/>
    <property type="match status" value="1"/>
</dbReference>
<keyword evidence="2" id="KW-0805">Transcription regulation</keyword>
<dbReference type="PANTHER" id="PTHR31140">
    <property type="entry name" value="B3 DOMAIN-CONTAINING TRANSCRIPTION FACTOR ABI3"/>
    <property type="match status" value="1"/>
</dbReference>
<dbReference type="AlphaFoldDB" id="A0A834YSQ6"/>
<dbReference type="Pfam" id="PF02362">
    <property type="entry name" value="B3"/>
    <property type="match status" value="1"/>
</dbReference>
<name>A0A834YSQ6_TETSI</name>
<dbReference type="SUPFAM" id="SSF101936">
    <property type="entry name" value="DNA-binding pseudobarrel domain"/>
    <property type="match status" value="1"/>
</dbReference>
<organism evidence="7 8">
    <name type="scientific">Tetracentron sinense</name>
    <name type="common">Spur-leaf</name>
    <dbReference type="NCBI Taxonomy" id="13715"/>
    <lineage>
        <taxon>Eukaryota</taxon>
        <taxon>Viridiplantae</taxon>
        <taxon>Streptophyta</taxon>
        <taxon>Embryophyta</taxon>
        <taxon>Tracheophyta</taxon>
        <taxon>Spermatophyta</taxon>
        <taxon>Magnoliopsida</taxon>
        <taxon>Trochodendrales</taxon>
        <taxon>Trochodendraceae</taxon>
        <taxon>Tetracentron</taxon>
    </lineage>
</organism>
<dbReference type="GO" id="GO:0005634">
    <property type="term" value="C:nucleus"/>
    <property type="evidence" value="ECO:0007669"/>
    <property type="project" value="UniProtKB-SubCell"/>
</dbReference>
<dbReference type="InterPro" id="IPR015300">
    <property type="entry name" value="DNA-bd_pseudobarrel_sf"/>
</dbReference>